<dbReference type="AlphaFoldDB" id="A0AAV7FXD7"/>
<dbReference type="EMBL" id="JAGFBR010000015">
    <property type="protein sequence ID" value="KAH0454259.1"/>
    <property type="molecule type" value="Genomic_DNA"/>
</dbReference>
<name>A0AAV7FXD7_DENCH</name>
<organism evidence="1 2">
    <name type="scientific">Dendrobium chrysotoxum</name>
    <name type="common">Orchid</name>
    <dbReference type="NCBI Taxonomy" id="161865"/>
    <lineage>
        <taxon>Eukaryota</taxon>
        <taxon>Viridiplantae</taxon>
        <taxon>Streptophyta</taxon>
        <taxon>Embryophyta</taxon>
        <taxon>Tracheophyta</taxon>
        <taxon>Spermatophyta</taxon>
        <taxon>Magnoliopsida</taxon>
        <taxon>Liliopsida</taxon>
        <taxon>Asparagales</taxon>
        <taxon>Orchidaceae</taxon>
        <taxon>Epidendroideae</taxon>
        <taxon>Malaxideae</taxon>
        <taxon>Dendrobiinae</taxon>
        <taxon>Dendrobium</taxon>
    </lineage>
</organism>
<protein>
    <submittedName>
        <fullName evidence="1">Uncharacterized protein</fullName>
    </submittedName>
</protein>
<evidence type="ECO:0000313" key="1">
    <source>
        <dbReference type="EMBL" id="KAH0454259.1"/>
    </source>
</evidence>
<dbReference type="Proteomes" id="UP000775213">
    <property type="component" value="Unassembled WGS sequence"/>
</dbReference>
<evidence type="ECO:0000313" key="2">
    <source>
        <dbReference type="Proteomes" id="UP000775213"/>
    </source>
</evidence>
<keyword evidence="2" id="KW-1185">Reference proteome</keyword>
<gene>
    <name evidence="1" type="ORF">IEQ34_016183</name>
</gene>
<reference evidence="1 2" key="1">
    <citation type="journal article" date="2021" name="Hortic Res">
        <title>Chromosome-scale assembly of the Dendrobium chrysotoxum genome enhances the understanding of orchid evolution.</title>
        <authorList>
            <person name="Zhang Y."/>
            <person name="Zhang G.Q."/>
            <person name="Zhang D."/>
            <person name="Liu X.D."/>
            <person name="Xu X.Y."/>
            <person name="Sun W.H."/>
            <person name="Yu X."/>
            <person name="Zhu X."/>
            <person name="Wang Z.W."/>
            <person name="Zhao X."/>
            <person name="Zhong W.Y."/>
            <person name="Chen H."/>
            <person name="Yin W.L."/>
            <person name="Huang T."/>
            <person name="Niu S.C."/>
            <person name="Liu Z.J."/>
        </authorList>
    </citation>
    <scope>NUCLEOTIDE SEQUENCE [LARGE SCALE GENOMIC DNA]</scope>
    <source>
        <strain evidence="1">Lindl</strain>
    </source>
</reference>
<proteinExistence type="predicted"/>
<sequence length="76" mass="8920">MSSFNESFKTLLHVKQAKSKQTRGLFHIITFWMQIAFNPSLSWGEFPAYDVISHGHNHFHSFETQYHYFGSLEPSL</sequence>
<accession>A0AAV7FXD7</accession>
<comment type="caution">
    <text evidence="1">The sequence shown here is derived from an EMBL/GenBank/DDBJ whole genome shotgun (WGS) entry which is preliminary data.</text>
</comment>